<evidence type="ECO:0000313" key="1">
    <source>
        <dbReference type="EMBL" id="KAJ3499670.1"/>
    </source>
</evidence>
<reference evidence="1" key="1">
    <citation type="submission" date="2022-07" db="EMBL/GenBank/DDBJ databases">
        <title>Genome Sequence of Lecanicillium saksenae.</title>
        <authorList>
            <person name="Buettner E."/>
        </authorList>
    </citation>
    <scope>NUCLEOTIDE SEQUENCE</scope>
    <source>
        <strain evidence="1">VT-O1</strain>
    </source>
</reference>
<organism evidence="1 2">
    <name type="scientific">Lecanicillium saksenae</name>
    <dbReference type="NCBI Taxonomy" id="468837"/>
    <lineage>
        <taxon>Eukaryota</taxon>
        <taxon>Fungi</taxon>
        <taxon>Dikarya</taxon>
        <taxon>Ascomycota</taxon>
        <taxon>Pezizomycotina</taxon>
        <taxon>Sordariomycetes</taxon>
        <taxon>Hypocreomycetidae</taxon>
        <taxon>Hypocreales</taxon>
        <taxon>Cordycipitaceae</taxon>
        <taxon>Lecanicillium</taxon>
    </lineage>
</organism>
<dbReference type="EMBL" id="JANAKD010000004">
    <property type="protein sequence ID" value="KAJ3499670.1"/>
    <property type="molecule type" value="Genomic_DNA"/>
</dbReference>
<keyword evidence="2" id="KW-1185">Reference proteome</keyword>
<gene>
    <name evidence="1" type="ORF">NLG97_g136</name>
</gene>
<accession>A0ACC1R7G8</accession>
<evidence type="ECO:0000313" key="2">
    <source>
        <dbReference type="Proteomes" id="UP001148737"/>
    </source>
</evidence>
<proteinExistence type="predicted"/>
<sequence>MATHVKPHRTIREHKKSRLGCSTCKRRKVKCDQSRPICGACHLRKTVCQYPETQRPNGGASGGVPAYAASANAVPSHRDVLPDELDAVLPAQTSTEMRYLWFFTAHTSKSLLAEQYDATGFGSTVQTLVVQEALEHPFLLKTLFVIAGLHMRYLNQDVDPGIIQRYRAESLQGYRQAIQDAEPTTFPALLANSILIAAPSCGNFRDPSSPDLYILDWIVLWQGIRCVNALFGDDPRQPASGIKTLLVRPTVEMADISAFIPVRLQHLVPKIEADDTDIDNLDAYQAALLMLGALYKSLHQADQASTALLTVTWVTYLPESFISLARNQTKRALVILAHYSAFLKTLKNMWWIEGTADRCIRDIYARLGPSWEYEMRTPLLVAASRAPSDAMGILLADIFDLPDYSVCEVEVAEVAES</sequence>
<protein>
    <submittedName>
        <fullName evidence="1">Uncharacterized protein</fullName>
    </submittedName>
</protein>
<dbReference type="Proteomes" id="UP001148737">
    <property type="component" value="Unassembled WGS sequence"/>
</dbReference>
<comment type="caution">
    <text evidence="1">The sequence shown here is derived from an EMBL/GenBank/DDBJ whole genome shotgun (WGS) entry which is preliminary data.</text>
</comment>
<name>A0ACC1R7G8_9HYPO</name>